<comment type="similarity">
    <text evidence="2">Belongs to the class-V pyridoxal-phosphate-dependent aminotransferase family. Csd subfamily.</text>
</comment>
<comment type="caution">
    <text evidence="7">The sequence shown here is derived from an EMBL/GenBank/DDBJ whole genome shotgun (WGS) entry which is preliminary data.</text>
</comment>
<evidence type="ECO:0000256" key="4">
    <source>
        <dbReference type="ARBA" id="ARBA00050776"/>
    </source>
</evidence>
<keyword evidence="7" id="KW-0032">Aminotransferase</keyword>
<accession>A0ABT4VF98</accession>
<evidence type="ECO:0000259" key="6">
    <source>
        <dbReference type="Pfam" id="PF00266"/>
    </source>
</evidence>
<organism evidence="7 8">
    <name type="scientific">Helicobacter ibis</name>
    <dbReference type="NCBI Taxonomy" id="2962633"/>
    <lineage>
        <taxon>Bacteria</taxon>
        <taxon>Pseudomonadati</taxon>
        <taxon>Campylobacterota</taxon>
        <taxon>Epsilonproteobacteria</taxon>
        <taxon>Campylobacterales</taxon>
        <taxon>Helicobacteraceae</taxon>
        <taxon>Helicobacter</taxon>
    </lineage>
</organism>
<protein>
    <submittedName>
        <fullName evidence="7">Aminotransferase class V-fold PLP-dependent enzyme</fullName>
    </submittedName>
</protein>
<dbReference type="PANTHER" id="PTHR43586:SF8">
    <property type="entry name" value="CYSTEINE DESULFURASE 1, CHLOROPLASTIC"/>
    <property type="match status" value="1"/>
</dbReference>
<evidence type="ECO:0000256" key="2">
    <source>
        <dbReference type="ARBA" id="ARBA00010447"/>
    </source>
</evidence>
<dbReference type="Pfam" id="PF00266">
    <property type="entry name" value="Aminotran_5"/>
    <property type="match status" value="1"/>
</dbReference>
<keyword evidence="3" id="KW-0663">Pyridoxal phosphate</keyword>
<dbReference type="InterPro" id="IPR015422">
    <property type="entry name" value="PyrdxlP-dep_Trfase_small"/>
</dbReference>
<name>A0ABT4VF98_9HELI</name>
<comment type="cofactor">
    <cofactor evidence="1 5">
        <name>pyridoxal 5'-phosphate</name>
        <dbReference type="ChEBI" id="CHEBI:597326"/>
    </cofactor>
</comment>
<dbReference type="Gene3D" id="3.90.1150.10">
    <property type="entry name" value="Aspartate Aminotransferase, domain 1"/>
    <property type="match status" value="1"/>
</dbReference>
<dbReference type="InterPro" id="IPR000192">
    <property type="entry name" value="Aminotrans_V_dom"/>
</dbReference>
<evidence type="ECO:0000256" key="1">
    <source>
        <dbReference type="ARBA" id="ARBA00001933"/>
    </source>
</evidence>
<sequence length="428" mass="48170">MHNRFFEDVLQNIDTLRENIILDSSFHYFDWTGSGLGLRDIENKIQRILPYYSNTHSSEDSIITNIYNKARENLKERFRLDSSFALISCGFGATSAIKKFQELLGIYAPPKLIKRLAIDKNSIKNKPLVIVGPYEHHSNEVSFREGICDVVRIKLTDSGLVDLSHLESALQENRGREIIASFSLGSNVSGIVVPFFDISRLVRSYGGIVCFDMASTSAYFNIPCEIYDVAFISSHKLLGGIGGSGILIIKKELVDKSISPSFCGGGVVGYVSRSTQNYFSQEEIREEAGTPGILELIRASLAYSLRDEIGLEYIAEKKNQAHLEFLDFFDDKRVISYGNLEHNALSIFSFNIKNKNPYEIASILYKDNGILLRAGCACAGPYGHDLLGFRDNDTFSSKPGFLRVSLHYTHEIRDIQYLKDCLYKIIKK</sequence>
<dbReference type="GO" id="GO:0008483">
    <property type="term" value="F:transaminase activity"/>
    <property type="evidence" value="ECO:0007669"/>
    <property type="project" value="UniProtKB-KW"/>
</dbReference>
<dbReference type="InterPro" id="IPR015424">
    <property type="entry name" value="PyrdxlP-dep_Trfase"/>
</dbReference>
<comment type="catalytic activity">
    <reaction evidence="4">
        <text>(sulfur carrier)-H + L-cysteine = (sulfur carrier)-SH + L-alanine</text>
        <dbReference type="Rhea" id="RHEA:43892"/>
        <dbReference type="Rhea" id="RHEA-COMP:14737"/>
        <dbReference type="Rhea" id="RHEA-COMP:14739"/>
        <dbReference type="ChEBI" id="CHEBI:29917"/>
        <dbReference type="ChEBI" id="CHEBI:35235"/>
        <dbReference type="ChEBI" id="CHEBI:57972"/>
        <dbReference type="ChEBI" id="CHEBI:64428"/>
        <dbReference type="EC" id="2.8.1.7"/>
    </reaction>
</comment>
<evidence type="ECO:0000313" key="8">
    <source>
        <dbReference type="Proteomes" id="UP001210261"/>
    </source>
</evidence>
<evidence type="ECO:0000256" key="5">
    <source>
        <dbReference type="RuleBase" id="RU004504"/>
    </source>
</evidence>
<dbReference type="Proteomes" id="UP001210261">
    <property type="component" value="Unassembled WGS sequence"/>
</dbReference>
<dbReference type="InterPro" id="IPR020578">
    <property type="entry name" value="Aminotrans_V_PyrdxlP_BS"/>
</dbReference>
<dbReference type="InterPro" id="IPR015421">
    <property type="entry name" value="PyrdxlP-dep_Trfase_major"/>
</dbReference>
<dbReference type="PANTHER" id="PTHR43586">
    <property type="entry name" value="CYSTEINE DESULFURASE"/>
    <property type="match status" value="1"/>
</dbReference>
<evidence type="ECO:0000256" key="3">
    <source>
        <dbReference type="ARBA" id="ARBA00022898"/>
    </source>
</evidence>
<keyword evidence="8" id="KW-1185">Reference proteome</keyword>
<dbReference type="PROSITE" id="PS00595">
    <property type="entry name" value="AA_TRANSFER_CLASS_5"/>
    <property type="match status" value="1"/>
</dbReference>
<dbReference type="RefSeq" id="WP_271021621.1">
    <property type="nucleotide sequence ID" value="NZ_JAQHXR010000003.1"/>
</dbReference>
<gene>
    <name evidence="7" type="ORF">PF021_06275</name>
</gene>
<dbReference type="SUPFAM" id="SSF53383">
    <property type="entry name" value="PLP-dependent transferases"/>
    <property type="match status" value="1"/>
</dbReference>
<evidence type="ECO:0000313" key="7">
    <source>
        <dbReference type="EMBL" id="MDA3969282.1"/>
    </source>
</evidence>
<proteinExistence type="inferred from homology"/>
<feature type="domain" description="Aminotransferase class V" evidence="6">
    <location>
        <begin position="121"/>
        <end position="418"/>
    </location>
</feature>
<dbReference type="EMBL" id="JAQHXR010000003">
    <property type="protein sequence ID" value="MDA3969282.1"/>
    <property type="molecule type" value="Genomic_DNA"/>
</dbReference>
<reference evidence="7 8" key="1">
    <citation type="submission" date="2023-01" db="EMBL/GenBank/DDBJ databases">
        <title>Description of Helicobacter ibis sp. nov. isolated from faecal droppings of black-faced ibis (Theristicus melanopis).</title>
        <authorList>
            <person name="Lopez-Cantillo M."/>
            <person name="Vidal-Veuthey B."/>
            <person name="Mella A."/>
            <person name="De La Haba R."/>
            <person name="Collado L."/>
        </authorList>
    </citation>
    <scope>NUCLEOTIDE SEQUENCE [LARGE SCALE GENOMIC DNA]</scope>
    <source>
        <strain evidence="7 8">A82</strain>
    </source>
</reference>
<dbReference type="Gene3D" id="3.40.640.10">
    <property type="entry name" value="Type I PLP-dependent aspartate aminotransferase-like (Major domain)"/>
    <property type="match status" value="1"/>
</dbReference>
<keyword evidence="7" id="KW-0808">Transferase</keyword>